<comment type="caution">
    <text evidence="3">The sequence shown here is derived from an EMBL/GenBank/DDBJ whole genome shotgun (WGS) entry which is preliminary data.</text>
</comment>
<evidence type="ECO:0000313" key="3">
    <source>
        <dbReference type="EMBL" id="RGQ42841.1"/>
    </source>
</evidence>
<dbReference type="SUPFAM" id="SSF47413">
    <property type="entry name" value="lambda repressor-like DNA-binding domains"/>
    <property type="match status" value="1"/>
</dbReference>
<reference evidence="3 4" key="1">
    <citation type="submission" date="2018-08" db="EMBL/GenBank/DDBJ databases">
        <title>A genome reference for cultivated species of the human gut microbiota.</title>
        <authorList>
            <person name="Zou Y."/>
            <person name="Xue W."/>
            <person name="Luo G."/>
        </authorList>
    </citation>
    <scope>NUCLEOTIDE SEQUENCE [LARGE SCALE GENOMIC DNA]</scope>
    <source>
        <strain evidence="3 4">AF28-26</strain>
    </source>
</reference>
<keyword evidence="1" id="KW-0238">DNA-binding</keyword>
<dbReference type="SMART" id="SM00530">
    <property type="entry name" value="HTH_XRE"/>
    <property type="match status" value="1"/>
</dbReference>
<feature type="domain" description="HTH cro/C1-type" evidence="2">
    <location>
        <begin position="14"/>
        <end position="68"/>
    </location>
</feature>
<dbReference type="AlphaFoldDB" id="A0A412AZQ8"/>
<proteinExistence type="predicted"/>
<name>A0A412AZQ8_9FIRM</name>
<dbReference type="PANTHER" id="PTHR46558">
    <property type="entry name" value="TRACRIPTIONAL REGULATORY PROTEIN-RELATED-RELATED"/>
    <property type="match status" value="1"/>
</dbReference>
<evidence type="ECO:0000313" key="4">
    <source>
        <dbReference type="Proteomes" id="UP000284751"/>
    </source>
</evidence>
<dbReference type="Pfam" id="PF01381">
    <property type="entry name" value="HTH_3"/>
    <property type="match status" value="1"/>
</dbReference>
<accession>A0A412AZQ8</accession>
<dbReference type="PROSITE" id="PS50943">
    <property type="entry name" value="HTH_CROC1"/>
    <property type="match status" value="1"/>
</dbReference>
<dbReference type="Gene3D" id="1.10.260.40">
    <property type="entry name" value="lambda repressor-like DNA-binding domains"/>
    <property type="match status" value="1"/>
</dbReference>
<dbReference type="GO" id="GO:0003677">
    <property type="term" value="F:DNA binding"/>
    <property type="evidence" value="ECO:0007669"/>
    <property type="project" value="UniProtKB-KW"/>
</dbReference>
<sequence length="99" mass="11717">MRLEDEPLTFRFKIRQLREKYGYTQKKMSELLGVERSTYTYYETGKTEPSLRVLRKMAVVFHVSTDYLVDMSDTGNSTTGLMLSPYWQKKHIPDDNLKN</sequence>
<dbReference type="InterPro" id="IPR010982">
    <property type="entry name" value="Lambda_DNA-bd_dom_sf"/>
</dbReference>
<protein>
    <submittedName>
        <fullName evidence="3">XRE family transcriptional regulator</fullName>
    </submittedName>
</protein>
<dbReference type="Proteomes" id="UP000284751">
    <property type="component" value="Unassembled WGS sequence"/>
</dbReference>
<dbReference type="EMBL" id="QRTC01000009">
    <property type="protein sequence ID" value="RGQ42841.1"/>
    <property type="molecule type" value="Genomic_DNA"/>
</dbReference>
<dbReference type="CDD" id="cd00093">
    <property type="entry name" value="HTH_XRE"/>
    <property type="match status" value="1"/>
</dbReference>
<gene>
    <name evidence="3" type="ORF">DWY99_03885</name>
</gene>
<dbReference type="InterPro" id="IPR001387">
    <property type="entry name" value="Cro/C1-type_HTH"/>
</dbReference>
<dbReference type="PANTHER" id="PTHR46558:SF14">
    <property type="entry name" value="HTH-TYPE TRANSCRIPTIONAL REGULATOR ANSR"/>
    <property type="match status" value="1"/>
</dbReference>
<evidence type="ECO:0000259" key="2">
    <source>
        <dbReference type="PROSITE" id="PS50943"/>
    </source>
</evidence>
<organism evidence="3 4">
    <name type="scientific">[Clostridium] leptum</name>
    <dbReference type="NCBI Taxonomy" id="1535"/>
    <lineage>
        <taxon>Bacteria</taxon>
        <taxon>Bacillati</taxon>
        <taxon>Bacillota</taxon>
        <taxon>Clostridia</taxon>
        <taxon>Eubacteriales</taxon>
        <taxon>Oscillospiraceae</taxon>
        <taxon>Oscillospiraceae incertae sedis</taxon>
    </lineage>
</organism>
<evidence type="ECO:0000256" key="1">
    <source>
        <dbReference type="ARBA" id="ARBA00023125"/>
    </source>
</evidence>